<feature type="chain" id="PRO_5039486500" description="Nickel transport protein" evidence="2">
    <location>
        <begin position="17"/>
        <end position="134"/>
    </location>
</feature>
<feature type="transmembrane region" description="Helical" evidence="1">
    <location>
        <begin position="101"/>
        <end position="123"/>
    </location>
</feature>
<evidence type="ECO:0000256" key="1">
    <source>
        <dbReference type="SAM" id="Phobius"/>
    </source>
</evidence>
<evidence type="ECO:0000256" key="2">
    <source>
        <dbReference type="SAM" id="SignalP"/>
    </source>
</evidence>
<feature type="signal peptide" evidence="2">
    <location>
        <begin position="1"/>
        <end position="16"/>
    </location>
</feature>
<reference evidence="3 4" key="1">
    <citation type="submission" date="2016-10" db="EMBL/GenBank/DDBJ databases">
        <authorList>
            <person name="de Groot N.N."/>
        </authorList>
    </citation>
    <scope>NUCLEOTIDE SEQUENCE [LARGE SCALE GENOMIC DNA]</scope>
    <source>
        <strain evidence="3 4">DSM 18979</strain>
    </source>
</reference>
<evidence type="ECO:0000313" key="3">
    <source>
        <dbReference type="EMBL" id="SET36876.1"/>
    </source>
</evidence>
<keyword evidence="1" id="KW-0472">Membrane</keyword>
<accession>A0A1I0DW59</accession>
<proteinExistence type="predicted"/>
<dbReference type="EMBL" id="FOHU01000009">
    <property type="protein sequence ID" value="SET36876.1"/>
    <property type="molecule type" value="Genomic_DNA"/>
</dbReference>
<keyword evidence="2" id="KW-0732">Signal</keyword>
<name>A0A1I0DW59_9FIRM</name>
<keyword evidence="1" id="KW-0812">Transmembrane</keyword>
<evidence type="ECO:0000313" key="4">
    <source>
        <dbReference type="Proteomes" id="UP000199568"/>
    </source>
</evidence>
<protein>
    <recommendedName>
        <fullName evidence="5">Nickel transport protein</fullName>
    </recommendedName>
</protein>
<gene>
    <name evidence="3" type="ORF">SAMN05660297_02177</name>
</gene>
<evidence type="ECO:0008006" key="5">
    <source>
        <dbReference type="Google" id="ProtNLM"/>
    </source>
</evidence>
<dbReference type="STRING" id="426128.SAMN05660297_02177"/>
<sequence length="134" mass="15156">MMVLIFVLSSSTTVFAHRMLIEVIGEEAVQVKYDNGTFAGMVEVRIYNEENQLVFEGKTDKDGYLRVPENLNISIVIAEDGLGHQARWRQGQMDFWYGAPLWMRAALGVAILLIVAAVTYFIGKNKRKISTEKL</sequence>
<dbReference type="AlphaFoldDB" id="A0A1I0DW59"/>
<dbReference type="Proteomes" id="UP000199568">
    <property type="component" value="Unassembled WGS sequence"/>
</dbReference>
<keyword evidence="4" id="KW-1185">Reference proteome</keyword>
<keyword evidence="1" id="KW-1133">Transmembrane helix</keyword>
<organism evidence="3 4">
    <name type="scientific">Natronincola peptidivorans</name>
    <dbReference type="NCBI Taxonomy" id="426128"/>
    <lineage>
        <taxon>Bacteria</taxon>
        <taxon>Bacillati</taxon>
        <taxon>Bacillota</taxon>
        <taxon>Clostridia</taxon>
        <taxon>Peptostreptococcales</taxon>
        <taxon>Natronincolaceae</taxon>
        <taxon>Natronincola</taxon>
    </lineage>
</organism>